<gene>
    <name evidence="2" type="ORF">OE88DRAFT_1667943</name>
</gene>
<organism evidence="2 3">
    <name type="scientific">Heliocybe sulcata</name>
    <dbReference type="NCBI Taxonomy" id="5364"/>
    <lineage>
        <taxon>Eukaryota</taxon>
        <taxon>Fungi</taxon>
        <taxon>Dikarya</taxon>
        <taxon>Basidiomycota</taxon>
        <taxon>Agaricomycotina</taxon>
        <taxon>Agaricomycetes</taxon>
        <taxon>Gloeophyllales</taxon>
        <taxon>Gloeophyllaceae</taxon>
        <taxon>Heliocybe</taxon>
    </lineage>
</organism>
<feature type="region of interest" description="Disordered" evidence="1">
    <location>
        <begin position="51"/>
        <end position="76"/>
    </location>
</feature>
<proteinExistence type="predicted"/>
<name>A0A5C3MM01_9AGAM</name>
<keyword evidence="3" id="KW-1185">Reference proteome</keyword>
<evidence type="ECO:0000313" key="2">
    <source>
        <dbReference type="EMBL" id="TFK46314.1"/>
    </source>
</evidence>
<accession>A0A5C3MM01</accession>
<dbReference type="Proteomes" id="UP000305948">
    <property type="component" value="Unassembled WGS sequence"/>
</dbReference>
<dbReference type="AlphaFoldDB" id="A0A5C3MM01"/>
<evidence type="ECO:0000313" key="3">
    <source>
        <dbReference type="Proteomes" id="UP000305948"/>
    </source>
</evidence>
<evidence type="ECO:0000256" key="1">
    <source>
        <dbReference type="SAM" id="MobiDB-lite"/>
    </source>
</evidence>
<feature type="region of interest" description="Disordered" evidence="1">
    <location>
        <begin position="127"/>
        <end position="148"/>
    </location>
</feature>
<dbReference type="EMBL" id="ML213531">
    <property type="protein sequence ID" value="TFK46314.1"/>
    <property type="molecule type" value="Genomic_DNA"/>
</dbReference>
<reference evidence="2 3" key="1">
    <citation type="journal article" date="2019" name="Nat. Ecol. Evol.">
        <title>Megaphylogeny resolves global patterns of mushroom evolution.</title>
        <authorList>
            <person name="Varga T."/>
            <person name="Krizsan K."/>
            <person name="Foldi C."/>
            <person name="Dima B."/>
            <person name="Sanchez-Garcia M."/>
            <person name="Sanchez-Ramirez S."/>
            <person name="Szollosi G.J."/>
            <person name="Szarkandi J.G."/>
            <person name="Papp V."/>
            <person name="Albert L."/>
            <person name="Andreopoulos W."/>
            <person name="Angelini C."/>
            <person name="Antonin V."/>
            <person name="Barry K.W."/>
            <person name="Bougher N.L."/>
            <person name="Buchanan P."/>
            <person name="Buyck B."/>
            <person name="Bense V."/>
            <person name="Catcheside P."/>
            <person name="Chovatia M."/>
            <person name="Cooper J."/>
            <person name="Damon W."/>
            <person name="Desjardin D."/>
            <person name="Finy P."/>
            <person name="Geml J."/>
            <person name="Haridas S."/>
            <person name="Hughes K."/>
            <person name="Justo A."/>
            <person name="Karasinski D."/>
            <person name="Kautmanova I."/>
            <person name="Kiss B."/>
            <person name="Kocsube S."/>
            <person name="Kotiranta H."/>
            <person name="LaButti K.M."/>
            <person name="Lechner B.E."/>
            <person name="Liimatainen K."/>
            <person name="Lipzen A."/>
            <person name="Lukacs Z."/>
            <person name="Mihaltcheva S."/>
            <person name="Morgado L.N."/>
            <person name="Niskanen T."/>
            <person name="Noordeloos M.E."/>
            <person name="Ohm R.A."/>
            <person name="Ortiz-Santana B."/>
            <person name="Ovrebo C."/>
            <person name="Racz N."/>
            <person name="Riley R."/>
            <person name="Savchenko A."/>
            <person name="Shiryaev A."/>
            <person name="Soop K."/>
            <person name="Spirin V."/>
            <person name="Szebenyi C."/>
            <person name="Tomsovsky M."/>
            <person name="Tulloss R.E."/>
            <person name="Uehling J."/>
            <person name="Grigoriev I.V."/>
            <person name="Vagvolgyi C."/>
            <person name="Papp T."/>
            <person name="Martin F.M."/>
            <person name="Miettinen O."/>
            <person name="Hibbett D.S."/>
            <person name="Nagy L.G."/>
        </authorList>
    </citation>
    <scope>NUCLEOTIDE SEQUENCE [LARGE SCALE GENOMIC DNA]</scope>
    <source>
        <strain evidence="2 3">OMC1185</strain>
    </source>
</reference>
<sequence length="396" mass="44520">MTARVTREEKRRSEATICMWPSSQDNPRHIYSVASPALLWYHNLHNQRMTASAQDEPDIPVASRENDSPGGSQSTRKCTYCSNRLPVTDKYKLCERCRIKYREYFKKRQEEKQVLRSELKAYESIAAGPSNASKTAGHAENQEHSPPLRRCGRCRKRVDGTQITKICDDCAAYNRSRTKKARQLAKDEPLTVDQFRSAVSSTSTGIEYDAERVVAVWNGVRSLTETGAVAEASTGRSIYEYQMDVQLFLALRSFFITSSQRLQPMKCLACYAILRDPKVNYRSRARAVADVLSTEIKLRFKKGHRLFSQEGETHAQDMYMCECNIPSSVRVFSRPEDAQGASSPDRCGGLIIVRVAYDDRHPSGLPGEKITVGVDHPTQSSVPHPLQSSGAVRLSS</sequence>
<feature type="compositionally biased region" description="Polar residues" evidence="1">
    <location>
        <begin position="377"/>
        <end position="396"/>
    </location>
</feature>
<protein>
    <submittedName>
        <fullName evidence="2">Uncharacterized protein</fullName>
    </submittedName>
</protein>
<dbReference type="OrthoDB" id="3025610at2759"/>
<feature type="region of interest" description="Disordered" evidence="1">
    <location>
        <begin position="364"/>
        <end position="396"/>
    </location>
</feature>